<dbReference type="Proteomes" id="UP000596660">
    <property type="component" value="Unplaced"/>
</dbReference>
<dbReference type="SUPFAM" id="SSF47473">
    <property type="entry name" value="EF-hand"/>
    <property type="match status" value="1"/>
</dbReference>
<comment type="similarity">
    <text evidence="2">Belongs to the two pore domain potassium channel (TC 1.A.1.7) family.</text>
</comment>
<evidence type="ECO:0000256" key="7">
    <source>
        <dbReference type="ARBA" id="ARBA00023065"/>
    </source>
</evidence>
<evidence type="ECO:0000256" key="1">
    <source>
        <dbReference type="ARBA" id="ARBA00004141"/>
    </source>
</evidence>
<organism evidence="13 14">
    <name type="scientific">Chenopodium quinoa</name>
    <name type="common">Quinoa</name>
    <dbReference type="NCBI Taxonomy" id="63459"/>
    <lineage>
        <taxon>Eukaryota</taxon>
        <taxon>Viridiplantae</taxon>
        <taxon>Streptophyta</taxon>
        <taxon>Embryophyta</taxon>
        <taxon>Tracheophyta</taxon>
        <taxon>Spermatophyta</taxon>
        <taxon>Magnoliopsida</taxon>
        <taxon>eudicotyledons</taxon>
        <taxon>Gunneridae</taxon>
        <taxon>Pentapetalae</taxon>
        <taxon>Caryophyllales</taxon>
        <taxon>Chenopodiaceae</taxon>
        <taxon>Chenopodioideae</taxon>
        <taxon>Atripliceae</taxon>
        <taxon>Chenopodium</taxon>
    </lineage>
</organism>
<evidence type="ECO:0000256" key="6">
    <source>
        <dbReference type="ARBA" id="ARBA00022989"/>
    </source>
</evidence>
<dbReference type="FunFam" id="1.10.287.70:FF:000128">
    <property type="entry name" value="Two-pore potassium channel 1"/>
    <property type="match status" value="1"/>
</dbReference>
<keyword evidence="4 11" id="KW-0812">Transmembrane</keyword>
<dbReference type="PANTHER" id="PTHR11003">
    <property type="entry name" value="POTASSIUM CHANNEL, SUBFAMILY K"/>
    <property type="match status" value="1"/>
</dbReference>
<evidence type="ECO:0000256" key="8">
    <source>
        <dbReference type="ARBA" id="ARBA00023136"/>
    </source>
</evidence>
<feature type="transmembrane region" description="Helical" evidence="11">
    <location>
        <begin position="97"/>
        <end position="116"/>
    </location>
</feature>
<proteinExistence type="inferred from homology"/>
<keyword evidence="8 11" id="KW-0472">Membrane</keyword>
<dbReference type="GO" id="GO:0015271">
    <property type="term" value="F:outward rectifier potassium channel activity"/>
    <property type="evidence" value="ECO:0007669"/>
    <property type="project" value="TreeGrafter"/>
</dbReference>
<keyword evidence="5" id="KW-0106">Calcium</keyword>
<dbReference type="OrthoDB" id="415460at2759"/>
<feature type="domain" description="Potassium channel" evidence="12">
    <location>
        <begin position="191"/>
        <end position="263"/>
    </location>
</feature>
<dbReference type="OMA" id="QTHHTVD"/>
<dbReference type="AlphaFoldDB" id="A0A803MWH3"/>
<sequence length="360" mass="39633">MANNNDLKESLISKPSNGKDAVKKRRFRRVKSAPLAELIPGDVDGSAASARISESVFGSLHPSLIGVAAYLFIYLVVGVICFYLVRDHIIGQKTNDVVDALYLTIVTMTTVGYGDLVPQSVSGKLLACAFVFIGMALVGLVLSRGADYLVEKQEALMVKALHMRQKLGPSDIMKEIETNKSRYKFILSLIFLLILIMIGTLFLTFVEKLDIVDAFYCVCCTITTLGYGDRSFSTKGGRLFAVVWILTSTICLAQFFLYLTEINTEKRQKYLVHCVLTRHMTNVDLEAADIDDDGVVNAAEFVLYKLKELGKITQDDISLMMEEFEELDVDQSGTLSVSDLALAQSSPQAKGSTSSQGRPC</sequence>
<evidence type="ECO:0000256" key="9">
    <source>
        <dbReference type="ARBA" id="ARBA00023303"/>
    </source>
</evidence>
<reference evidence="13" key="2">
    <citation type="submission" date="2021-03" db="UniProtKB">
        <authorList>
            <consortium name="EnsemblPlants"/>
        </authorList>
    </citation>
    <scope>IDENTIFICATION</scope>
</reference>
<keyword evidence="14" id="KW-1185">Reference proteome</keyword>
<keyword evidence="7" id="KW-0406">Ion transport</keyword>
<feature type="transmembrane region" description="Helical" evidence="11">
    <location>
        <begin position="64"/>
        <end position="85"/>
    </location>
</feature>
<dbReference type="InterPro" id="IPR018247">
    <property type="entry name" value="EF_Hand_1_Ca_BS"/>
</dbReference>
<feature type="compositionally biased region" description="Basic and acidic residues" evidence="10">
    <location>
        <begin position="1"/>
        <end position="11"/>
    </location>
</feature>
<keyword evidence="3" id="KW-0813">Transport</keyword>
<dbReference type="Gene3D" id="1.10.287.70">
    <property type="match status" value="2"/>
</dbReference>
<reference evidence="13" key="1">
    <citation type="journal article" date="2017" name="Nature">
        <title>The genome of Chenopodium quinoa.</title>
        <authorList>
            <person name="Jarvis D.E."/>
            <person name="Ho Y.S."/>
            <person name="Lightfoot D.J."/>
            <person name="Schmoeckel S.M."/>
            <person name="Li B."/>
            <person name="Borm T.J.A."/>
            <person name="Ohyanagi H."/>
            <person name="Mineta K."/>
            <person name="Michell C.T."/>
            <person name="Saber N."/>
            <person name="Kharbatia N.M."/>
            <person name="Rupper R.R."/>
            <person name="Sharp A.R."/>
            <person name="Dally N."/>
            <person name="Boughton B.A."/>
            <person name="Woo Y.H."/>
            <person name="Gao G."/>
            <person name="Schijlen E.G.W.M."/>
            <person name="Guo X."/>
            <person name="Momin A.A."/>
            <person name="Negrao S."/>
            <person name="Al-Babili S."/>
            <person name="Gehring C."/>
            <person name="Roessner U."/>
            <person name="Jung C."/>
            <person name="Murphy K."/>
            <person name="Arold S.T."/>
            <person name="Gojobori T."/>
            <person name="van der Linden C.G."/>
            <person name="van Loo E.N."/>
            <person name="Jellen E.N."/>
            <person name="Maughan P.J."/>
            <person name="Tester M."/>
        </authorList>
    </citation>
    <scope>NUCLEOTIDE SEQUENCE [LARGE SCALE GENOMIC DNA]</scope>
    <source>
        <strain evidence="13">cv. PI 614886</strain>
    </source>
</reference>
<dbReference type="GeneID" id="110735470"/>
<accession>A0A803MWH3</accession>
<dbReference type="PANTHER" id="PTHR11003:SF291">
    <property type="entry name" value="IP11374P"/>
    <property type="match status" value="1"/>
</dbReference>
<dbReference type="Gramene" id="AUR62036413-RA">
    <property type="protein sequence ID" value="AUR62036413-RA:cds"/>
    <property type="gene ID" value="AUR62036413"/>
</dbReference>
<feature type="transmembrane region" description="Helical" evidence="11">
    <location>
        <begin position="122"/>
        <end position="142"/>
    </location>
</feature>
<dbReference type="GO" id="GO:0030322">
    <property type="term" value="P:stabilization of membrane potential"/>
    <property type="evidence" value="ECO:0007669"/>
    <property type="project" value="TreeGrafter"/>
</dbReference>
<evidence type="ECO:0000256" key="2">
    <source>
        <dbReference type="ARBA" id="ARBA00010159"/>
    </source>
</evidence>
<dbReference type="SUPFAM" id="SSF81324">
    <property type="entry name" value="Voltage-gated potassium channels"/>
    <property type="match status" value="2"/>
</dbReference>
<feature type="domain" description="Potassium channel" evidence="12">
    <location>
        <begin position="70"/>
        <end position="150"/>
    </location>
</feature>
<evidence type="ECO:0000313" key="14">
    <source>
        <dbReference type="Proteomes" id="UP000596660"/>
    </source>
</evidence>
<feature type="transmembrane region" description="Helical" evidence="11">
    <location>
        <begin position="183"/>
        <end position="205"/>
    </location>
</feature>
<dbReference type="RefSeq" id="XP_021771353.1">
    <property type="nucleotide sequence ID" value="XM_021915661.1"/>
</dbReference>
<keyword evidence="9" id="KW-0407">Ion channel</keyword>
<dbReference type="PROSITE" id="PS00018">
    <property type="entry name" value="EF_HAND_1"/>
    <property type="match status" value="2"/>
</dbReference>
<dbReference type="InterPro" id="IPR003280">
    <property type="entry name" value="2pore_dom_K_chnl"/>
</dbReference>
<dbReference type="InterPro" id="IPR013099">
    <property type="entry name" value="K_chnl_dom"/>
</dbReference>
<evidence type="ECO:0000256" key="5">
    <source>
        <dbReference type="ARBA" id="ARBA00022837"/>
    </source>
</evidence>
<dbReference type="EnsemblPlants" id="AUR62036413-RA">
    <property type="protein sequence ID" value="AUR62036413-RA:cds"/>
    <property type="gene ID" value="AUR62036413"/>
</dbReference>
<dbReference type="GO" id="GO:0009705">
    <property type="term" value="C:plant-type vacuole membrane"/>
    <property type="evidence" value="ECO:0007669"/>
    <property type="project" value="TreeGrafter"/>
</dbReference>
<keyword evidence="6 11" id="KW-1133">Transmembrane helix</keyword>
<feature type="region of interest" description="Disordered" evidence="10">
    <location>
        <begin position="1"/>
        <end position="23"/>
    </location>
</feature>
<dbReference type="GO" id="GO:0022841">
    <property type="term" value="F:potassium ion leak channel activity"/>
    <property type="evidence" value="ECO:0007669"/>
    <property type="project" value="TreeGrafter"/>
</dbReference>
<comment type="subcellular location">
    <subcellularLocation>
        <location evidence="1">Membrane</location>
        <topology evidence="1">Multi-pass membrane protein</topology>
    </subcellularLocation>
</comment>
<evidence type="ECO:0000256" key="4">
    <source>
        <dbReference type="ARBA" id="ARBA00022692"/>
    </source>
</evidence>
<dbReference type="GO" id="GO:0005886">
    <property type="term" value="C:plasma membrane"/>
    <property type="evidence" value="ECO:0007669"/>
    <property type="project" value="TreeGrafter"/>
</dbReference>
<evidence type="ECO:0000256" key="10">
    <source>
        <dbReference type="SAM" id="MobiDB-lite"/>
    </source>
</evidence>
<evidence type="ECO:0000259" key="12">
    <source>
        <dbReference type="Pfam" id="PF07885"/>
    </source>
</evidence>
<evidence type="ECO:0000313" key="13">
    <source>
        <dbReference type="EnsemblPlants" id="AUR62036413-RA:cds"/>
    </source>
</evidence>
<dbReference type="Pfam" id="PF07885">
    <property type="entry name" value="Ion_trans_2"/>
    <property type="match status" value="2"/>
</dbReference>
<evidence type="ECO:0000256" key="3">
    <source>
        <dbReference type="ARBA" id="ARBA00022448"/>
    </source>
</evidence>
<protein>
    <recommendedName>
        <fullName evidence="12">Potassium channel domain-containing protein</fullName>
    </recommendedName>
</protein>
<gene>
    <name evidence="13" type="primary">LOC110735470</name>
</gene>
<feature type="transmembrane region" description="Helical" evidence="11">
    <location>
        <begin position="239"/>
        <end position="259"/>
    </location>
</feature>
<dbReference type="PRINTS" id="PR01333">
    <property type="entry name" value="2POREKCHANEL"/>
</dbReference>
<dbReference type="KEGG" id="cqi:110735470"/>
<evidence type="ECO:0000256" key="11">
    <source>
        <dbReference type="SAM" id="Phobius"/>
    </source>
</evidence>
<dbReference type="InterPro" id="IPR011992">
    <property type="entry name" value="EF-hand-dom_pair"/>
</dbReference>
<name>A0A803MWH3_CHEQI</name>